<reference evidence="2" key="1">
    <citation type="journal article" date="2014" name="Nat. Commun.">
        <title>Multiple recent horizontal transfers of a large genomic region in cheese making fungi.</title>
        <authorList>
            <person name="Cheeseman K."/>
            <person name="Ropars J."/>
            <person name="Renault P."/>
            <person name="Dupont J."/>
            <person name="Gouzy J."/>
            <person name="Branca A."/>
            <person name="Abraham A.L."/>
            <person name="Ceppi M."/>
            <person name="Conseiller E."/>
            <person name="Debuchy R."/>
            <person name="Malagnac F."/>
            <person name="Goarin A."/>
            <person name="Silar P."/>
            <person name="Lacoste S."/>
            <person name="Sallet E."/>
            <person name="Bensimon A."/>
            <person name="Giraud T."/>
            <person name="Brygoo Y."/>
        </authorList>
    </citation>
    <scope>NUCLEOTIDE SEQUENCE [LARGE SCALE GENOMIC DNA]</scope>
    <source>
        <strain evidence="2">FM164</strain>
    </source>
</reference>
<feature type="region of interest" description="Disordered" evidence="1">
    <location>
        <begin position="1"/>
        <end position="20"/>
    </location>
</feature>
<sequence>MAVGSLLGEKHSFHSSGCSPQCDSAVVGISEIGPLRLWHVIDRDRISQLPVDQDIYVESDPL</sequence>
<dbReference type="EMBL" id="HG792021">
    <property type="protein sequence ID" value="CDM37800.1"/>
    <property type="molecule type" value="Genomic_DNA"/>
</dbReference>
<evidence type="ECO:0000313" key="3">
    <source>
        <dbReference type="Proteomes" id="UP000030686"/>
    </source>
</evidence>
<accession>W6QN45</accession>
<evidence type="ECO:0000256" key="1">
    <source>
        <dbReference type="SAM" id="MobiDB-lite"/>
    </source>
</evidence>
<dbReference type="Proteomes" id="UP000030686">
    <property type="component" value="Unassembled WGS sequence"/>
</dbReference>
<organism evidence="2 3">
    <name type="scientific">Penicillium roqueforti (strain FM164)</name>
    <dbReference type="NCBI Taxonomy" id="1365484"/>
    <lineage>
        <taxon>Eukaryota</taxon>
        <taxon>Fungi</taxon>
        <taxon>Dikarya</taxon>
        <taxon>Ascomycota</taxon>
        <taxon>Pezizomycotina</taxon>
        <taxon>Eurotiomycetes</taxon>
        <taxon>Eurotiomycetidae</taxon>
        <taxon>Eurotiales</taxon>
        <taxon>Aspergillaceae</taxon>
        <taxon>Penicillium</taxon>
    </lineage>
</organism>
<protein>
    <submittedName>
        <fullName evidence="2">Uncharacterized protein</fullName>
    </submittedName>
</protein>
<gene>
    <name evidence="2" type="ORF">PROQFM164_S07g000148</name>
</gene>
<name>W6QN45_PENRF</name>
<proteinExistence type="predicted"/>
<evidence type="ECO:0000313" key="2">
    <source>
        <dbReference type="EMBL" id="CDM37800.1"/>
    </source>
</evidence>
<dbReference type="AlphaFoldDB" id="W6QN45"/>
<keyword evidence="3" id="KW-1185">Reference proteome</keyword>